<dbReference type="PROSITE" id="PS01311">
    <property type="entry name" value="LGT"/>
    <property type="match status" value="1"/>
</dbReference>
<evidence type="ECO:0000313" key="8">
    <source>
        <dbReference type="EMBL" id="CCO11767.2"/>
    </source>
</evidence>
<organism evidence="8 9">
    <name type="scientific">Carnobacterium maltaromaticum LMA28</name>
    <dbReference type="NCBI Taxonomy" id="1234679"/>
    <lineage>
        <taxon>Bacteria</taxon>
        <taxon>Bacillati</taxon>
        <taxon>Bacillota</taxon>
        <taxon>Bacilli</taxon>
        <taxon>Lactobacillales</taxon>
        <taxon>Carnobacteriaceae</taxon>
        <taxon>Carnobacterium</taxon>
    </lineage>
</organism>
<dbReference type="EC" id="2.5.1.145" evidence="7"/>
<dbReference type="STRING" id="1234679.BN424_2327"/>
<name>K8E538_CARML</name>
<dbReference type="Proteomes" id="UP000000212">
    <property type="component" value="Chromosome"/>
</dbReference>
<dbReference type="RefSeq" id="WP_016356528.1">
    <property type="nucleotide sequence ID" value="NC_019425.2"/>
</dbReference>
<reference evidence="9" key="1">
    <citation type="journal article" date="2013" name="Genome Announc.">
        <title>Complete Chromosome Sequence of Carnobacterium maltaromaticum LMA 28.</title>
        <authorList>
            <person name="Cailliez-Grimal C."/>
            <person name="Chaillou S."/>
            <person name="Anba-Mondoloni J."/>
            <person name="Loux V."/>
            <person name="Afzal M.I."/>
            <person name="Rahman A."/>
            <person name="Kergourlay G."/>
            <person name="Champomier-Verges M.C."/>
            <person name="Zagorec M."/>
            <person name="Dalgaard P."/>
            <person name="Leisner J.J."/>
            <person name="Prevost H."/>
            <person name="Revol-Junelles A.M."/>
            <person name="Borges F."/>
        </authorList>
    </citation>
    <scope>NUCLEOTIDE SEQUENCE</scope>
    <source>
        <strain evidence="9">LMA28</strain>
    </source>
</reference>
<feature type="transmembrane region" description="Helical" evidence="7">
    <location>
        <begin position="175"/>
        <end position="193"/>
    </location>
</feature>
<dbReference type="GO" id="GO:0042158">
    <property type="term" value="P:lipoprotein biosynthetic process"/>
    <property type="evidence" value="ECO:0007669"/>
    <property type="project" value="UniProtKB-UniRule"/>
</dbReference>
<dbReference type="HOGENOM" id="CLU_013386_1_2_9"/>
<comment type="pathway">
    <text evidence="7">Protein modification; lipoprotein biosynthesis (diacylglyceryl transfer).</text>
</comment>
<keyword evidence="8" id="KW-0328">Glycosyltransferase</keyword>
<evidence type="ECO:0000256" key="2">
    <source>
        <dbReference type="ARBA" id="ARBA00022475"/>
    </source>
</evidence>
<comment type="catalytic activity">
    <reaction evidence="7">
        <text>L-cysteinyl-[prolipoprotein] + a 1,2-diacyl-sn-glycero-3-phospho-(1'-sn-glycerol) = an S-1,2-diacyl-sn-glyceryl-L-cysteinyl-[prolipoprotein] + sn-glycerol 1-phosphate + H(+)</text>
        <dbReference type="Rhea" id="RHEA:56712"/>
        <dbReference type="Rhea" id="RHEA-COMP:14679"/>
        <dbReference type="Rhea" id="RHEA-COMP:14680"/>
        <dbReference type="ChEBI" id="CHEBI:15378"/>
        <dbReference type="ChEBI" id="CHEBI:29950"/>
        <dbReference type="ChEBI" id="CHEBI:57685"/>
        <dbReference type="ChEBI" id="CHEBI:64716"/>
        <dbReference type="ChEBI" id="CHEBI:140658"/>
        <dbReference type="EC" id="2.5.1.145"/>
    </reaction>
</comment>
<dbReference type="eggNOG" id="COG0682">
    <property type="taxonomic scope" value="Bacteria"/>
</dbReference>
<feature type="transmembrane region" description="Helical" evidence="7">
    <location>
        <begin position="205"/>
        <end position="222"/>
    </location>
</feature>
<dbReference type="InterPro" id="IPR001640">
    <property type="entry name" value="Lgt"/>
</dbReference>
<evidence type="ECO:0000256" key="3">
    <source>
        <dbReference type="ARBA" id="ARBA00022679"/>
    </source>
</evidence>
<evidence type="ECO:0000256" key="6">
    <source>
        <dbReference type="ARBA" id="ARBA00023136"/>
    </source>
</evidence>
<keyword evidence="3 7" id="KW-0808">Transferase</keyword>
<feature type="transmembrane region" description="Helical" evidence="7">
    <location>
        <begin position="234"/>
        <end position="254"/>
    </location>
</feature>
<evidence type="ECO:0000256" key="1">
    <source>
        <dbReference type="ARBA" id="ARBA00007150"/>
    </source>
</evidence>
<feature type="binding site" evidence="7">
    <location>
        <position position="133"/>
    </location>
    <ligand>
        <name>a 1,2-diacyl-sn-glycero-3-phospho-(1'-sn-glycerol)</name>
        <dbReference type="ChEBI" id="CHEBI:64716"/>
    </ligand>
</feature>
<keyword evidence="5 7" id="KW-1133">Transmembrane helix</keyword>
<dbReference type="UniPathway" id="UPA00664"/>
<feature type="transmembrane region" description="Helical" evidence="7">
    <location>
        <begin position="47"/>
        <end position="70"/>
    </location>
</feature>
<evidence type="ECO:0000313" key="9">
    <source>
        <dbReference type="Proteomes" id="UP000000212"/>
    </source>
</evidence>
<feature type="transmembrane region" description="Helical" evidence="7">
    <location>
        <begin position="114"/>
        <end position="132"/>
    </location>
</feature>
<sequence>MEPLNRIFISIGPITIYWYAIFMISGAFLGYLLVAKQAEKEDINDDTILDLLLIAFPIAILSARTYYVLFEWSDYSTNFWDVFKIWEGGLAIHGGLIGAIITGYFFSKKRNIPFFKLADLVAPGILVGQIVGRWGNFMNQEAFGGIVPRTFLESLNLPNFIINQMYIDGAYHHPTFLYESLWNSLILIILLLVRNKKHFQGQLFFMYLMGYSIGRFFIEGLRTDSLMLTSTIRMAQFISVILIILSTVAMIGLARKEKKSTLLE</sequence>
<evidence type="ECO:0000256" key="7">
    <source>
        <dbReference type="HAMAP-Rule" id="MF_01147"/>
    </source>
</evidence>
<dbReference type="GO" id="GO:0008961">
    <property type="term" value="F:phosphatidylglycerol-prolipoprotein diacylglyceryl transferase activity"/>
    <property type="evidence" value="ECO:0007669"/>
    <property type="project" value="UniProtKB-UniRule"/>
</dbReference>
<keyword evidence="2 7" id="KW-1003">Cell membrane</keyword>
<dbReference type="EMBL" id="HE999757">
    <property type="protein sequence ID" value="CCO11767.2"/>
    <property type="molecule type" value="Genomic_DNA"/>
</dbReference>
<dbReference type="PANTHER" id="PTHR30589">
    <property type="entry name" value="PROLIPOPROTEIN DIACYLGLYCERYL TRANSFERASE"/>
    <property type="match status" value="1"/>
</dbReference>
<comment type="similarity">
    <text evidence="1 7">Belongs to the Lgt family.</text>
</comment>
<dbReference type="KEGG" id="cml:BN424_2327"/>
<dbReference type="HAMAP" id="MF_01147">
    <property type="entry name" value="Lgt"/>
    <property type="match status" value="1"/>
</dbReference>
<accession>K8E538</accession>
<feature type="transmembrane region" description="Helical" evidence="7">
    <location>
        <begin position="90"/>
        <end position="107"/>
    </location>
</feature>
<comment type="subcellular location">
    <subcellularLocation>
        <location evidence="7">Cell membrane</location>
        <topology evidence="7">Multi-pass membrane protein</topology>
    </subcellularLocation>
</comment>
<keyword evidence="6 7" id="KW-0472">Membrane</keyword>
<dbReference type="GO" id="GO:0005886">
    <property type="term" value="C:plasma membrane"/>
    <property type="evidence" value="ECO:0007669"/>
    <property type="project" value="UniProtKB-SubCell"/>
</dbReference>
<feature type="transmembrane region" description="Helical" evidence="7">
    <location>
        <begin position="16"/>
        <end position="35"/>
    </location>
</feature>
<dbReference type="PANTHER" id="PTHR30589:SF0">
    <property type="entry name" value="PHOSPHATIDYLGLYCEROL--PROLIPOPROTEIN DIACYLGLYCERYL TRANSFERASE"/>
    <property type="match status" value="1"/>
</dbReference>
<keyword evidence="9" id="KW-1185">Reference proteome</keyword>
<proteinExistence type="inferred from homology"/>
<keyword evidence="4 7" id="KW-0812">Transmembrane</keyword>
<dbReference type="AlphaFoldDB" id="K8E538"/>
<comment type="function">
    <text evidence="7">Catalyzes the transfer of the diacylglyceryl group from phosphatidylglycerol to the sulfhydryl group of the N-terminal cysteine of a prolipoprotein, the first step in the formation of mature lipoproteins.</text>
</comment>
<evidence type="ECO:0000256" key="5">
    <source>
        <dbReference type="ARBA" id="ARBA00022989"/>
    </source>
</evidence>
<gene>
    <name evidence="7 8" type="primary">lgt</name>
    <name evidence="8" type="ORF">BN424_2327</name>
</gene>
<protein>
    <recommendedName>
        <fullName evidence="7">Phosphatidylglycerol--prolipoprotein diacylglyceryl transferase</fullName>
        <ecNumber evidence="7">2.5.1.145</ecNumber>
    </recommendedName>
</protein>
<dbReference type="OrthoDB" id="871140at2"/>
<dbReference type="NCBIfam" id="TIGR00544">
    <property type="entry name" value="lgt"/>
    <property type="match status" value="1"/>
</dbReference>
<dbReference type="Pfam" id="PF01790">
    <property type="entry name" value="LGT"/>
    <property type="match status" value="1"/>
</dbReference>
<evidence type="ECO:0000256" key="4">
    <source>
        <dbReference type="ARBA" id="ARBA00022692"/>
    </source>
</evidence>